<keyword evidence="5" id="KW-1185">Reference proteome</keyword>
<evidence type="ECO:0000256" key="3">
    <source>
        <dbReference type="PROSITE-ProRule" id="PRU00023"/>
    </source>
</evidence>
<dbReference type="SUPFAM" id="SSF48403">
    <property type="entry name" value="Ankyrin repeat"/>
    <property type="match status" value="1"/>
</dbReference>
<accession>A0A0J1BEC6</accession>
<dbReference type="PANTHER" id="PTHR24180">
    <property type="entry name" value="CYCLIN-DEPENDENT KINASE INHIBITOR 2C-RELATED"/>
    <property type="match status" value="1"/>
</dbReference>
<gene>
    <name evidence="4" type="ORF">RISK_003200</name>
</gene>
<dbReference type="PATRIC" id="fig|595434.4.peg.3052"/>
<dbReference type="InterPro" id="IPR036770">
    <property type="entry name" value="Ankyrin_rpt-contain_sf"/>
</dbReference>
<sequence length="338" mass="37123">MESPLSVPGYGKRSPIEPNVVMRKVESTMISRLEKGVSAEELGEILDHASSNGFAPVLECAISSGLLTESDEIIYKLLRNASKFGHDHPKTVRLLLDLGVDPNDGIVMEYSGVQSLAVLAEYGGNIEGNRHNSLHVSIKERRKDDKALALIDLGVDVNFADPAGRTPLMYASAFGRKATFDALIAAGADPLRVDHTGRSALRYALESLCRNIPSFDGRRAHLLQNQAGAKSIARTLRDYLPAQPEDYVIVDAVLNDRKALKQKLESGLDPNTLFRGAIGDLDVMWDLVLRDAPSSDRKARMQQLVDDANDFRRQVKNAETLSKEFGQSTILMWAVLAE</sequence>
<dbReference type="Gene3D" id="1.25.40.20">
    <property type="entry name" value="Ankyrin repeat-containing domain"/>
    <property type="match status" value="1"/>
</dbReference>
<dbReference type="PROSITE" id="PS50088">
    <property type="entry name" value="ANK_REPEAT"/>
    <property type="match status" value="1"/>
</dbReference>
<reference evidence="4" key="1">
    <citation type="submission" date="2015-05" db="EMBL/GenBank/DDBJ databases">
        <title>Permanent draft genome of Rhodopirellula islandicus K833.</title>
        <authorList>
            <person name="Kizina J."/>
            <person name="Richter M."/>
            <person name="Glockner F.O."/>
            <person name="Harder J."/>
        </authorList>
    </citation>
    <scope>NUCLEOTIDE SEQUENCE [LARGE SCALE GENOMIC DNA]</scope>
    <source>
        <strain evidence="4">K833</strain>
    </source>
</reference>
<comment type="caution">
    <text evidence="4">The sequence shown here is derived from an EMBL/GenBank/DDBJ whole genome shotgun (WGS) entry which is preliminary data.</text>
</comment>
<keyword evidence="1" id="KW-0677">Repeat</keyword>
<dbReference type="PROSITE" id="PS50297">
    <property type="entry name" value="ANK_REP_REGION"/>
    <property type="match status" value="1"/>
</dbReference>
<dbReference type="InterPro" id="IPR051637">
    <property type="entry name" value="Ank_repeat_dom-contain_49"/>
</dbReference>
<keyword evidence="2 3" id="KW-0040">ANK repeat</keyword>
<protein>
    <submittedName>
        <fullName evidence="4">Uncharacterized protein</fullName>
    </submittedName>
</protein>
<dbReference type="EMBL" id="LECT01000025">
    <property type="protein sequence ID" value="KLU04932.1"/>
    <property type="molecule type" value="Genomic_DNA"/>
</dbReference>
<evidence type="ECO:0000313" key="5">
    <source>
        <dbReference type="Proteomes" id="UP000036367"/>
    </source>
</evidence>
<dbReference type="SMART" id="SM00248">
    <property type="entry name" value="ANK"/>
    <property type="match status" value="3"/>
</dbReference>
<organism evidence="4 5">
    <name type="scientific">Rhodopirellula islandica</name>
    <dbReference type="NCBI Taxonomy" id="595434"/>
    <lineage>
        <taxon>Bacteria</taxon>
        <taxon>Pseudomonadati</taxon>
        <taxon>Planctomycetota</taxon>
        <taxon>Planctomycetia</taxon>
        <taxon>Pirellulales</taxon>
        <taxon>Pirellulaceae</taxon>
        <taxon>Rhodopirellula</taxon>
    </lineage>
</organism>
<dbReference type="STRING" id="595434.RISK_003200"/>
<dbReference type="Pfam" id="PF12796">
    <property type="entry name" value="Ank_2"/>
    <property type="match status" value="1"/>
</dbReference>
<name>A0A0J1BEC6_RHOIS</name>
<evidence type="ECO:0000313" key="4">
    <source>
        <dbReference type="EMBL" id="KLU04932.1"/>
    </source>
</evidence>
<dbReference type="Proteomes" id="UP000036367">
    <property type="component" value="Unassembled WGS sequence"/>
</dbReference>
<dbReference type="InterPro" id="IPR002110">
    <property type="entry name" value="Ankyrin_rpt"/>
</dbReference>
<feature type="repeat" description="ANK" evidence="3">
    <location>
        <begin position="163"/>
        <end position="195"/>
    </location>
</feature>
<proteinExistence type="predicted"/>
<dbReference type="PANTHER" id="PTHR24180:SF45">
    <property type="entry name" value="POLY [ADP-RIBOSE] POLYMERASE TANKYRASE"/>
    <property type="match status" value="1"/>
</dbReference>
<dbReference type="AlphaFoldDB" id="A0A0J1BEC6"/>
<evidence type="ECO:0000256" key="2">
    <source>
        <dbReference type="ARBA" id="ARBA00023043"/>
    </source>
</evidence>
<evidence type="ECO:0000256" key="1">
    <source>
        <dbReference type="ARBA" id="ARBA00022737"/>
    </source>
</evidence>